<dbReference type="EMBL" id="CACRSJ010000109">
    <property type="protein sequence ID" value="VYS62252.1"/>
    <property type="molecule type" value="Genomic_DNA"/>
</dbReference>
<sequence length="172" mass="19828">MAPLLRRISNSGYGKRAIVRFGGDTTYDIKDGESRAIDEVINCGPFKIYRDFPDEDQGYLLNYNFYNLYLNDNRGKNKGLQDYRLLIWNPYDIINIDIFYDEMKIWCKTNDLGIYQSDGHLKYYKSIIARHREEGGISVIRFETAEGATTAAAKKEEDENEEALAKVNEANA</sequence>
<evidence type="ECO:0000313" key="2">
    <source>
        <dbReference type="EMBL" id="VYS62252.1"/>
    </source>
</evidence>
<gene>
    <name evidence="2" type="ORF">AN1_LOCUS17679</name>
</gene>
<accession>A0A654FN13</accession>
<evidence type="ECO:0000256" key="1">
    <source>
        <dbReference type="SAM" id="MobiDB-lite"/>
    </source>
</evidence>
<protein>
    <submittedName>
        <fullName evidence="2">Uncharacterized protein</fullName>
    </submittedName>
</protein>
<feature type="region of interest" description="Disordered" evidence="1">
    <location>
        <begin position="150"/>
        <end position="172"/>
    </location>
</feature>
<proteinExistence type="predicted"/>
<evidence type="ECO:0000313" key="3">
    <source>
        <dbReference type="Proteomes" id="UP000426265"/>
    </source>
</evidence>
<name>A0A654FN13_ARATH</name>
<organism evidence="2 3">
    <name type="scientific">Arabidopsis thaliana</name>
    <name type="common">Mouse-ear cress</name>
    <dbReference type="NCBI Taxonomy" id="3702"/>
    <lineage>
        <taxon>Eukaryota</taxon>
        <taxon>Viridiplantae</taxon>
        <taxon>Streptophyta</taxon>
        <taxon>Embryophyta</taxon>
        <taxon>Tracheophyta</taxon>
        <taxon>Spermatophyta</taxon>
        <taxon>Magnoliopsida</taxon>
        <taxon>eudicotyledons</taxon>
        <taxon>Gunneridae</taxon>
        <taxon>Pentapetalae</taxon>
        <taxon>rosids</taxon>
        <taxon>malvids</taxon>
        <taxon>Brassicales</taxon>
        <taxon>Brassicaceae</taxon>
        <taxon>Camelineae</taxon>
        <taxon>Arabidopsis</taxon>
    </lineage>
</organism>
<dbReference type="ExpressionAtlas" id="A0A654FN13">
    <property type="expression patterns" value="baseline and differential"/>
</dbReference>
<dbReference type="Proteomes" id="UP000426265">
    <property type="component" value="Unassembled WGS sequence"/>
</dbReference>
<dbReference type="AlphaFoldDB" id="A0A654FN13"/>
<reference evidence="2 3" key="1">
    <citation type="submission" date="2019-11" db="EMBL/GenBank/DDBJ databases">
        <authorList>
            <person name="Jiao W.-B."/>
            <person name="Schneeberger K."/>
        </authorList>
    </citation>
    <scope>NUCLEOTIDE SEQUENCE [LARGE SCALE GENOMIC DNA]</scope>
    <source>
        <strain evidence="3">cv. An-1</strain>
    </source>
</reference>